<keyword evidence="3" id="KW-1185">Reference proteome</keyword>
<comment type="caution">
    <text evidence="2">The sequence shown here is derived from an EMBL/GenBank/DDBJ whole genome shotgun (WGS) entry which is preliminary data.</text>
</comment>
<feature type="compositionally biased region" description="Basic and acidic residues" evidence="1">
    <location>
        <begin position="166"/>
        <end position="178"/>
    </location>
</feature>
<organism evidence="2 3">
    <name type="scientific">Amblyomma americanum</name>
    <name type="common">Lone star tick</name>
    <dbReference type="NCBI Taxonomy" id="6943"/>
    <lineage>
        <taxon>Eukaryota</taxon>
        <taxon>Metazoa</taxon>
        <taxon>Ecdysozoa</taxon>
        <taxon>Arthropoda</taxon>
        <taxon>Chelicerata</taxon>
        <taxon>Arachnida</taxon>
        <taxon>Acari</taxon>
        <taxon>Parasitiformes</taxon>
        <taxon>Ixodida</taxon>
        <taxon>Ixodoidea</taxon>
        <taxon>Ixodidae</taxon>
        <taxon>Amblyomminae</taxon>
        <taxon>Amblyomma</taxon>
    </lineage>
</organism>
<reference evidence="2 3" key="1">
    <citation type="journal article" date="2023" name="Arcadia Sci">
        <title>De novo assembly of a long-read Amblyomma americanum tick genome.</title>
        <authorList>
            <person name="Chou S."/>
            <person name="Poskanzer K.E."/>
            <person name="Rollins M."/>
            <person name="Thuy-Boun P.S."/>
        </authorList>
    </citation>
    <scope>NUCLEOTIDE SEQUENCE [LARGE SCALE GENOMIC DNA]</scope>
    <source>
        <strain evidence="2">F_SG_1</strain>
        <tissue evidence="2">Salivary glands</tissue>
    </source>
</reference>
<gene>
    <name evidence="2" type="ORF">V5799_021445</name>
</gene>
<feature type="region of interest" description="Disordered" evidence="1">
    <location>
        <begin position="125"/>
        <end position="217"/>
    </location>
</feature>
<dbReference type="Proteomes" id="UP001321473">
    <property type="component" value="Unassembled WGS sequence"/>
</dbReference>
<feature type="compositionally biased region" description="Basic and acidic residues" evidence="1">
    <location>
        <begin position="71"/>
        <end position="90"/>
    </location>
</feature>
<feature type="region of interest" description="Disordered" evidence="1">
    <location>
        <begin position="1"/>
        <end position="36"/>
    </location>
</feature>
<feature type="compositionally biased region" description="Polar residues" evidence="1">
    <location>
        <begin position="184"/>
        <end position="196"/>
    </location>
</feature>
<evidence type="ECO:0000313" key="3">
    <source>
        <dbReference type="Proteomes" id="UP001321473"/>
    </source>
</evidence>
<sequence>MRRSSSQSKERKTNYSQSSAPLPLSSSSTERFETPEFELASPGVSYRLEDISSTAKYSAALVQAEGRTFREELQDDIERQDPVASRDRAYGMRRGMPDPSECQYGKNDPYGDMTLAMQEASLSCQGRQQCEDSSSPPKRRLTPLGWRLRKGGPTENESSTIVTASGEDHPEVSDDISLKRALTPYSQTPPVQADTASCSMSLTPSPPPTSTGHSPRHSWASVLTKHARGRKIPKATTFFAMLKRASSSPSRDKPVLKSIGRLSSASDMDWACEEPQPESPYVGISAALVDPSLEKGRRDVYFHAEGDDPNLLQVQQIQLTTDPYEASIHETFQRVLHNLDLYGHEEGIMAVFYNSCRPFIFRRNERIATAADVISALGLRHIAVTTNEPLVMAALVDFVVGSSLRSGLCSMISLSSRAGKVHVNMGQSLRSSLGDAHVVPFLREALAYMGLGDEALNPLLYVDVDVHRS</sequence>
<feature type="region of interest" description="Disordered" evidence="1">
    <location>
        <begin position="71"/>
        <end position="107"/>
    </location>
</feature>
<evidence type="ECO:0000256" key="1">
    <source>
        <dbReference type="SAM" id="MobiDB-lite"/>
    </source>
</evidence>
<protein>
    <submittedName>
        <fullName evidence="2">Uncharacterized protein</fullName>
    </submittedName>
</protein>
<name>A0AAQ4FNC9_AMBAM</name>
<accession>A0AAQ4FNC9</accession>
<evidence type="ECO:0000313" key="2">
    <source>
        <dbReference type="EMBL" id="KAK8788779.1"/>
    </source>
</evidence>
<proteinExistence type="predicted"/>
<feature type="compositionally biased region" description="Low complexity" evidence="1">
    <location>
        <begin position="16"/>
        <end position="28"/>
    </location>
</feature>
<dbReference type="EMBL" id="JARKHS020000479">
    <property type="protein sequence ID" value="KAK8788779.1"/>
    <property type="molecule type" value="Genomic_DNA"/>
</dbReference>
<feature type="compositionally biased region" description="Polar residues" evidence="1">
    <location>
        <begin position="125"/>
        <end position="136"/>
    </location>
</feature>
<dbReference type="AlphaFoldDB" id="A0AAQ4FNC9"/>